<reference evidence="2" key="1">
    <citation type="submission" date="2010-08" db="EMBL/GenBank/DDBJ databases">
        <authorList>
            <consortium name="Caenorhabditis japonica Sequencing Consortium"/>
            <person name="Wilson R.K."/>
        </authorList>
    </citation>
    <scope>NUCLEOTIDE SEQUENCE [LARGE SCALE GENOMIC DNA]</scope>
    <source>
        <strain evidence="2">DF5081</strain>
    </source>
</reference>
<protein>
    <submittedName>
        <fullName evidence="1">Uncharacterized protein</fullName>
    </submittedName>
</protein>
<keyword evidence="2" id="KW-1185">Reference proteome</keyword>
<evidence type="ECO:0000313" key="1">
    <source>
        <dbReference type="EnsemblMetazoa" id="CJA34654.1"/>
    </source>
</evidence>
<dbReference type="Proteomes" id="UP000005237">
    <property type="component" value="Unassembled WGS sequence"/>
</dbReference>
<dbReference type="AlphaFoldDB" id="A0A8R1EGU4"/>
<sequence length="81" mass="8609">TLCHLLLIFPHGEQTGRVVEWPARLPAVRVPSLVISPSVCLAASDASTSSSSSISHFSFFFLFVSLMALTADAPTPQLAPI</sequence>
<dbReference type="EnsemblMetazoa" id="CJA34654.1">
    <property type="protein sequence ID" value="CJA34654.1"/>
    <property type="gene ID" value="WBGene00210501"/>
</dbReference>
<proteinExistence type="predicted"/>
<reference evidence="1" key="2">
    <citation type="submission" date="2022-06" db="UniProtKB">
        <authorList>
            <consortium name="EnsemblMetazoa"/>
        </authorList>
    </citation>
    <scope>IDENTIFICATION</scope>
    <source>
        <strain evidence="1">DF5081</strain>
    </source>
</reference>
<organism evidence="1 2">
    <name type="scientific">Caenorhabditis japonica</name>
    <dbReference type="NCBI Taxonomy" id="281687"/>
    <lineage>
        <taxon>Eukaryota</taxon>
        <taxon>Metazoa</taxon>
        <taxon>Ecdysozoa</taxon>
        <taxon>Nematoda</taxon>
        <taxon>Chromadorea</taxon>
        <taxon>Rhabditida</taxon>
        <taxon>Rhabditina</taxon>
        <taxon>Rhabditomorpha</taxon>
        <taxon>Rhabditoidea</taxon>
        <taxon>Rhabditidae</taxon>
        <taxon>Peloderinae</taxon>
        <taxon>Caenorhabditis</taxon>
    </lineage>
</organism>
<accession>A0A8R1EGU4</accession>
<evidence type="ECO:0000313" key="2">
    <source>
        <dbReference type="Proteomes" id="UP000005237"/>
    </source>
</evidence>
<name>A0A8R1EGU4_CAEJA</name>